<dbReference type="Gene3D" id="3.30.70.270">
    <property type="match status" value="1"/>
</dbReference>
<dbReference type="InterPro" id="IPR001610">
    <property type="entry name" value="PAC"/>
</dbReference>
<dbReference type="RefSeq" id="WP_117777161.1">
    <property type="nucleotide sequence ID" value="NZ_JAWYJI010000130.1"/>
</dbReference>
<dbReference type="InterPro" id="IPR013655">
    <property type="entry name" value="PAS_fold_3"/>
</dbReference>
<dbReference type="InterPro" id="IPR043128">
    <property type="entry name" value="Rev_trsase/Diguanyl_cyclase"/>
</dbReference>
<feature type="domain" description="Histidine kinase" evidence="11">
    <location>
        <begin position="910"/>
        <end position="1131"/>
    </location>
</feature>
<comment type="similarity">
    <text evidence="2">In the N-terminal section; belongs to the phytochrome family.</text>
</comment>
<feature type="domain" description="PAS" evidence="13">
    <location>
        <begin position="290"/>
        <end position="366"/>
    </location>
</feature>
<dbReference type="SUPFAM" id="SSF54427">
    <property type="entry name" value="NTF2-like"/>
    <property type="match status" value="1"/>
</dbReference>
<dbReference type="InterPro" id="IPR000160">
    <property type="entry name" value="GGDEF_dom"/>
</dbReference>
<dbReference type="SUPFAM" id="SSF55073">
    <property type="entry name" value="Nucleotide cyclase"/>
    <property type="match status" value="1"/>
</dbReference>
<dbReference type="NCBIfam" id="TIGR00229">
    <property type="entry name" value="sensory_box"/>
    <property type="match status" value="2"/>
</dbReference>
<feature type="domain" description="PAS" evidence="13">
    <location>
        <begin position="186"/>
        <end position="235"/>
    </location>
</feature>
<dbReference type="SUPFAM" id="SSF55785">
    <property type="entry name" value="PYP-like sensor domain (PAS domain)"/>
    <property type="match status" value="3"/>
</dbReference>
<dbReference type="InterPro" id="IPR000700">
    <property type="entry name" value="PAS-assoc_C"/>
</dbReference>
<dbReference type="SUPFAM" id="SSF55874">
    <property type="entry name" value="ATPase domain of HSP90 chaperone/DNA topoisomerase II/histidine kinase"/>
    <property type="match status" value="1"/>
</dbReference>
<dbReference type="PROSITE" id="PS50887">
    <property type="entry name" value="GGDEF"/>
    <property type="match status" value="1"/>
</dbReference>
<dbReference type="InterPro" id="IPR011006">
    <property type="entry name" value="CheY-like_superfamily"/>
</dbReference>
<sequence>MIQTFFSAYLVLRDVDKTLACLTKGVQWVGTGKSELVCGLDQVGQALREELAQTPDPYRIEYGRIEETAVSDTCAAVLLTASVWPPTAAAGGETAGSEGQTATGTGGAIWIRVSAVCVREEGGGWRIASIHASTPDDRQDEGEYFPAAPLSYSDLSRNVGAKSLDILGKSIPGGMMGGYLEPGFPLYYVNNYMLDYLGFTYDEFVDATGGLVTNCMHPEDRERADAQVKKQFAAGLPYEIRYRMLKKDGSYIWVNDVGKKALSEDGREICISVIRDISAEVEARERLEKQAARYDHLFQSVLTGIVQYSLTGCGVAFKNANQEAIRIFGYTPDEFWTKQDWDLPSLIAEEDRARVLAEIGRLRRPGDINPFEYRMIRKDGSLCWIIGRAEVILDLDGELVIQSVFMDINERKMVEQRSERLAEQVEASNEILHLALEHTTTCEFYYDPTGGVCTVPERTCKIYDCRSVYRDMPGSFAREQVEDQFHPAFYEMYERIHRGEHTATCEFKGKNGNFWCRQTLSVIRRGEGGAPRQVVGIVENITRQKEMELALLEARSRDGLTGLYNKETGVRMVRDYLAGRAAGENGVMLLLDMDDFESINQKEGNVFADAVLQEVADLLLAEAGQEHIPIRLGGDEFMLFVKKCDRRRAGTIGPRIAGLVQGILANAGQDMQISVSIGMCSTEVVGDYNALYRCCESTLKYVKEHGKGRAACYLDTSNEVGTFLNQIYTEEHPVNAIGPESSRAGDGLVPFALDLLGKSRNLDDAVNLLLARIGKTCGFDRVSIIEANRAYLTYRFSYQWARRRTDLQMGQDFYVSDEDFELCSAMYDEDGLADHNLRDGISDIASCLHAGIWDYGEYAGSMSFEVDQEGFEWTMEHRKLLKELVKIIPSFIMKSKADAVSRAKTDFLSRMSHEIRTPMNAISGMTTIAKSVVKDPVKTLDCLEKIESSNVYLLNLVNDILDMSRIESGKLELCYGTLDLTQLLASLESLFHAQALEKGLTMCLKDGRSRNRLLRADSLRLNQVLVNMIGNAVKFTDHGGITVRVEELEANPRAVLRFSVADTGIGIEPSSLPNIFNPFEQAEASTASRRGGTGLGLSISYRLVQMMGGVLEVTSQVGRGSEFFFTVAFDYAADAAADAVETKGPVVARDFHGRRILLAEDNELNREIAQTLLEMNGFKVECAVDGQKALDRFCSGEPGWFDAILMDIRMPVMDGLEAARRIRTSGRADARTVPIIALSANAFDEDSRKSLESGMNSHISKPIEVDKLMRVLEQCIGGAK</sequence>
<feature type="modified residue" description="4-aspartylphosphate" evidence="10">
    <location>
        <position position="1207"/>
    </location>
</feature>
<protein>
    <recommendedName>
        <fullName evidence="9">Circadian input-output histidine kinase CikA</fullName>
        <ecNumber evidence="3">2.7.13.3</ecNumber>
    </recommendedName>
    <alternativeName>
        <fullName evidence="4">Stage 0 sporulation protein A homolog</fullName>
    </alternativeName>
</protein>
<proteinExistence type="inferred from homology"/>
<dbReference type="PANTHER" id="PTHR45339:SF3">
    <property type="entry name" value="HISTIDINE KINASE"/>
    <property type="match status" value="1"/>
</dbReference>
<evidence type="ECO:0000256" key="7">
    <source>
        <dbReference type="ARBA" id="ARBA00023012"/>
    </source>
</evidence>
<dbReference type="CDD" id="cd00130">
    <property type="entry name" value="PAS"/>
    <property type="match status" value="2"/>
</dbReference>
<dbReference type="Gene3D" id="3.10.450.50">
    <property type="match status" value="1"/>
</dbReference>
<evidence type="ECO:0000256" key="3">
    <source>
        <dbReference type="ARBA" id="ARBA00012438"/>
    </source>
</evidence>
<dbReference type="InterPro" id="IPR000014">
    <property type="entry name" value="PAS"/>
</dbReference>
<dbReference type="Gene3D" id="3.30.450.20">
    <property type="entry name" value="PAS domain"/>
    <property type="match status" value="3"/>
</dbReference>
<dbReference type="AlphaFoldDB" id="A0A413FJ94"/>
<dbReference type="Pfam" id="PF00512">
    <property type="entry name" value="HisKA"/>
    <property type="match status" value="1"/>
</dbReference>
<dbReference type="PANTHER" id="PTHR45339">
    <property type="entry name" value="HYBRID SIGNAL TRANSDUCTION HISTIDINE KINASE J"/>
    <property type="match status" value="1"/>
</dbReference>
<evidence type="ECO:0000256" key="9">
    <source>
        <dbReference type="ARBA" id="ARBA00074306"/>
    </source>
</evidence>
<keyword evidence="5 10" id="KW-0597">Phosphoprotein</keyword>
<dbReference type="CDD" id="cd17546">
    <property type="entry name" value="REC_hyHK_CKI1_RcsC-like"/>
    <property type="match status" value="1"/>
</dbReference>
<dbReference type="InterPro" id="IPR003594">
    <property type="entry name" value="HATPase_dom"/>
</dbReference>
<comment type="catalytic activity">
    <reaction evidence="1">
        <text>ATP + protein L-histidine = ADP + protein N-phospho-L-histidine.</text>
        <dbReference type="EC" id="2.7.13.3"/>
    </reaction>
</comment>
<keyword evidence="7" id="KW-0902">Two-component regulatory system</keyword>
<dbReference type="SMART" id="SM00267">
    <property type="entry name" value="GGDEF"/>
    <property type="match status" value="1"/>
</dbReference>
<dbReference type="CDD" id="cd01949">
    <property type="entry name" value="GGDEF"/>
    <property type="match status" value="1"/>
</dbReference>
<feature type="domain" description="PAC" evidence="14">
    <location>
        <begin position="238"/>
        <end position="289"/>
    </location>
</feature>
<dbReference type="InterPro" id="IPR029787">
    <property type="entry name" value="Nucleotide_cyclase"/>
</dbReference>
<evidence type="ECO:0000256" key="2">
    <source>
        <dbReference type="ARBA" id="ARBA00006402"/>
    </source>
</evidence>
<dbReference type="InterPro" id="IPR037401">
    <property type="entry name" value="SnoaL-like"/>
</dbReference>
<dbReference type="InterPro" id="IPR036097">
    <property type="entry name" value="HisK_dim/P_sf"/>
</dbReference>
<dbReference type="EC" id="2.7.13.3" evidence="3"/>
<keyword evidence="6" id="KW-0418">Kinase</keyword>
<evidence type="ECO:0000256" key="4">
    <source>
        <dbReference type="ARBA" id="ARBA00018672"/>
    </source>
</evidence>
<dbReference type="CDD" id="cd00082">
    <property type="entry name" value="HisKA"/>
    <property type="match status" value="1"/>
</dbReference>
<dbReference type="OrthoDB" id="9757918at2"/>
<comment type="caution">
    <text evidence="16">The sequence shown here is derived from an EMBL/GenBank/DDBJ whole genome shotgun (WGS) entry which is preliminary data.</text>
</comment>
<gene>
    <name evidence="16" type="ORF">DWV29_05445</name>
</gene>
<name>A0A413FJ94_9FIRM</name>
<accession>A0A413FJ94</accession>
<evidence type="ECO:0000256" key="8">
    <source>
        <dbReference type="ARBA" id="ARBA00024867"/>
    </source>
</evidence>
<dbReference type="SUPFAM" id="SSF47384">
    <property type="entry name" value="Homodimeric domain of signal transducing histidine kinase"/>
    <property type="match status" value="1"/>
</dbReference>
<dbReference type="InterPro" id="IPR003661">
    <property type="entry name" value="HisK_dim/P_dom"/>
</dbReference>
<dbReference type="PROSITE" id="PS50113">
    <property type="entry name" value="PAC"/>
    <property type="match status" value="2"/>
</dbReference>
<evidence type="ECO:0000313" key="17">
    <source>
        <dbReference type="Proteomes" id="UP000283880"/>
    </source>
</evidence>
<dbReference type="Gene3D" id="1.10.287.130">
    <property type="match status" value="1"/>
</dbReference>
<comment type="function">
    <text evidence="8">May play the central regulatory role in sporulation. It may be an element of the effector pathway responsible for the activation of sporulation genes in response to nutritional stress. Spo0A may act in concert with spo0H (a sigma factor) to control the expression of some genes that are critical to the sporulation process.</text>
</comment>
<dbReference type="PRINTS" id="PR00344">
    <property type="entry name" value="BCTRLSENSOR"/>
</dbReference>
<dbReference type="SMART" id="SM00388">
    <property type="entry name" value="HisKA"/>
    <property type="match status" value="1"/>
</dbReference>
<evidence type="ECO:0000259" key="11">
    <source>
        <dbReference type="PROSITE" id="PS50109"/>
    </source>
</evidence>
<dbReference type="FunFam" id="3.30.565.10:FF:000010">
    <property type="entry name" value="Sensor histidine kinase RcsC"/>
    <property type="match status" value="1"/>
</dbReference>
<evidence type="ECO:0000259" key="14">
    <source>
        <dbReference type="PROSITE" id="PS50113"/>
    </source>
</evidence>
<evidence type="ECO:0000313" key="16">
    <source>
        <dbReference type="EMBL" id="RGX31483.1"/>
    </source>
</evidence>
<evidence type="ECO:0000259" key="15">
    <source>
        <dbReference type="PROSITE" id="PS50887"/>
    </source>
</evidence>
<evidence type="ECO:0000256" key="5">
    <source>
        <dbReference type="ARBA" id="ARBA00022553"/>
    </source>
</evidence>
<dbReference type="Pfam" id="PF00990">
    <property type="entry name" value="GGDEF"/>
    <property type="match status" value="1"/>
</dbReference>
<dbReference type="Pfam" id="PF13474">
    <property type="entry name" value="SnoaL_3"/>
    <property type="match status" value="1"/>
</dbReference>
<dbReference type="InterPro" id="IPR001789">
    <property type="entry name" value="Sig_transdc_resp-reg_receiver"/>
</dbReference>
<evidence type="ECO:0000259" key="13">
    <source>
        <dbReference type="PROSITE" id="PS50112"/>
    </source>
</evidence>
<dbReference type="EMBL" id="QSBM01000003">
    <property type="protein sequence ID" value="RGX31483.1"/>
    <property type="molecule type" value="Genomic_DNA"/>
</dbReference>
<dbReference type="Proteomes" id="UP000283880">
    <property type="component" value="Unassembled WGS sequence"/>
</dbReference>
<dbReference type="Gene3D" id="3.30.565.10">
    <property type="entry name" value="Histidine kinase-like ATPase, C-terminal domain"/>
    <property type="match status" value="1"/>
</dbReference>
<dbReference type="NCBIfam" id="TIGR00254">
    <property type="entry name" value="GGDEF"/>
    <property type="match status" value="1"/>
</dbReference>
<dbReference type="InterPro" id="IPR032710">
    <property type="entry name" value="NTF2-like_dom_sf"/>
</dbReference>
<organism evidence="16 17">
    <name type="scientific">Enterocloster asparagiformis</name>
    <dbReference type="NCBI Taxonomy" id="333367"/>
    <lineage>
        <taxon>Bacteria</taxon>
        <taxon>Bacillati</taxon>
        <taxon>Bacillota</taxon>
        <taxon>Clostridia</taxon>
        <taxon>Lachnospirales</taxon>
        <taxon>Lachnospiraceae</taxon>
        <taxon>Enterocloster</taxon>
    </lineage>
</organism>
<dbReference type="CDD" id="cd16922">
    <property type="entry name" value="HATPase_EvgS-ArcB-TorS-like"/>
    <property type="match status" value="1"/>
</dbReference>
<dbReference type="PROSITE" id="PS50109">
    <property type="entry name" value="HIS_KIN"/>
    <property type="match status" value="1"/>
</dbReference>
<dbReference type="SMART" id="SM00091">
    <property type="entry name" value="PAS"/>
    <property type="match status" value="2"/>
</dbReference>
<dbReference type="Pfam" id="PF08447">
    <property type="entry name" value="PAS_3"/>
    <property type="match status" value="2"/>
</dbReference>
<feature type="domain" description="Response regulatory" evidence="12">
    <location>
        <begin position="1155"/>
        <end position="1276"/>
    </location>
</feature>
<feature type="domain" description="PAC" evidence="14">
    <location>
        <begin position="369"/>
        <end position="420"/>
    </location>
</feature>
<dbReference type="Pfam" id="PF00072">
    <property type="entry name" value="Response_reg"/>
    <property type="match status" value="1"/>
</dbReference>
<evidence type="ECO:0000256" key="1">
    <source>
        <dbReference type="ARBA" id="ARBA00000085"/>
    </source>
</evidence>
<feature type="domain" description="GGDEF" evidence="15">
    <location>
        <begin position="584"/>
        <end position="715"/>
    </location>
</feature>
<dbReference type="InterPro" id="IPR005467">
    <property type="entry name" value="His_kinase_dom"/>
</dbReference>
<dbReference type="GO" id="GO:0000155">
    <property type="term" value="F:phosphorelay sensor kinase activity"/>
    <property type="evidence" value="ECO:0007669"/>
    <property type="project" value="InterPro"/>
</dbReference>
<dbReference type="PROSITE" id="PS50112">
    <property type="entry name" value="PAS"/>
    <property type="match status" value="2"/>
</dbReference>
<dbReference type="InterPro" id="IPR035965">
    <property type="entry name" value="PAS-like_dom_sf"/>
</dbReference>
<dbReference type="Pfam" id="PF02518">
    <property type="entry name" value="HATPase_c"/>
    <property type="match status" value="1"/>
</dbReference>
<dbReference type="SMART" id="SM00387">
    <property type="entry name" value="HATPase_c"/>
    <property type="match status" value="1"/>
</dbReference>
<dbReference type="InterPro" id="IPR036890">
    <property type="entry name" value="HATPase_C_sf"/>
</dbReference>
<dbReference type="PROSITE" id="PS50110">
    <property type="entry name" value="RESPONSE_REGULATORY"/>
    <property type="match status" value="1"/>
</dbReference>
<dbReference type="InterPro" id="IPR004358">
    <property type="entry name" value="Sig_transdc_His_kin-like_C"/>
</dbReference>
<dbReference type="Gene3D" id="3.40.50.2300">
    <property type="match status" value="1"/>
</dbReference>
<evidence type="ECO:0000256" key="10">
    <source>
        <dbReference type="PROSITE-ProRule" id="PRU00169"/>
    </source>
</evidence>
<evidence type="ECO:0000256" key="6">
    <source>
        <dbReference type="ARBA" id="ARBA00022777"/>
    </source>
</evidence>
<dbReference type="SMART" id="SM00086">
    <property type="entry name" value="PAC"/>
    <property type="match status" value="3"/>
</dbReference>
<keyword evidence="6" id="KW-0808">Transferase</keyword>
<evidence type="ECO:0000259" key="12">
    <source>
        <dbReference type="PROSITE" id="PS50110"/>
    </source>
</evidence>
<dbReference type="SUPFAM" id="SSF52172">
    <property type="entry name" value="CheY-like"/>
    <property type="match status" value="1"/>
</dbReference>
<reference evidence="16 17" key="1">
    <citation type="submission" date="2018-08" db="EMBL/GenBank/DDBJ databases">
        <title>A genome reference for cultivated species of the human gut microbiota.</title>
        <authorList>
            <person name="Zou Y."/>
            <person name="Xue W."/>
            <person name="Luo G."/>
        </authorList>
    </citation>
    <scope>NUCLEOTIDE SEQUENCE [LARGE SCALE GENOMIC DNA]</scope>
    <source>
        <strain evidence="16 17">AF04-15</strain>
    </source>
</reference>
<dbReference type="SMART" id="SM00448">
    <property type="entry name" value="REC"/>
    <property type="match status" value="1"/>
</dbReference>